<evidence type="ECO:0000313" key="2">
    <source>
        <dbReference type="Proteomes" id="UP000694551"/>
    </source>
</evidence>
<evidence type="ECO:0000313" key="1">
    <source>
        <dbReference type="Ensembl" id="ENSSOCP00000015835.1"/>
    </source>
</evidence>
<dbReference type="Proteomes" id="UP000694551">
    <property type="component" value="Unplaced"/>
</dbReference>
<sequence length="52" mass="5953">MAASEFVVFLSDTDEYRPPVWKSYCKTSECRLFGRVNSLHLTDISGLTPVWV</sequence>
<protein>
    <submittedName>
        <fullName evidence="1">Uncharacterized protein</fullName>
    </submittedName>
</protein>
<keyword evidence="2" id="KW-1185">Reference proteome</keyword>
<reference evidence="1" key="2">
    <citation type="submission" date="2025-09" db="UniProtKB">
        <authorList>
            <consortium name="Ensembl"/>
        </authorList>
    </citation>
    <scope>IDENTIFICATION</scope>
</reference>
<dbReference type="AlphaFoldDB" id="A0A8D0FID3"/>
<accession>A0A8D0FID3</accession>
<organism evidence="1 2">
    <name type="scientific">Strix occidentalis caurina</name>
    <name type="common">northern spotted owl</name>
    <dbReference type="NCBI Taxonomy" id="311401"/>
    <lineage>
        <taxon>Eukaryota</taxon>
        <taxon>Metazoa</taxon>
        <taxon>Chordata</taxon>
        <taxon>Craniata</taxon>
        <taxon>Vertebrata</taxon>
        <taxon>Euteleostomi</taxon>
        <taxon>Archelosauria</taxon>
        <taxon>Archosauria</taxon>
        <taxon>Dinosauria</taxon>
        <taxon>Saurischia</taxon>
        <taxon>Theropoda</taxon>
        <taxon>Coelurosauria</taxon>
        <taxon>Aves</taxon>
        <taxon>Neognathae</taxon>
        <taxon>Neoaves</taxon>
        <taxon>Telluraves</taxon>
        <taxon>Strigiformes</taxon>
        <taxon>Strigidae</taxon>
        <taxon>Strix</taxon>
    </lineage>
</organism>
<name>A0A8D0FID3_STROC</name>
<proteinExistence type="predicted"/>
<dbReference type="Ensembl" id="ENSSOCT00000016233.1">
    <property type="protein sequence ID" value="ENSSOCP00000015835.1"/>
    <property type="gene ID" value="ENSSOCG00000011923.1"/>
</dbReference>
<reference evidence="1" key="1">
    <citation type="submission" date="2025-08" db="UniProtKB">
        <authorList>
            <consortium name="Ensembl"/>
        </authorList>
    </citation>
    <scope>IDENTIFICATION</scope>
</reference>